<accession>A0ABN2MU55</accession>
<organism evidence="1 2">
    <name type="scientific">Agromyces salentinus</name>
    <dbReference type="NCBI Taxonomy" id="269421"/>
    <lineage>
        <taxon>Bacteria</taxon>
        <taxon>Bacillati</taxon>
        <taxon>Actinomycetota</taxon>
        <taxon>Actinomycetes</taxon>
        <taxon>Micrococcales</taxon>
        <taxon>Microbacteriaceae</taxon>
        <taxon>Agromyces</taxon>
    </lineage>
</organism>
<reference evidence="1 2" key="1">
    <citation type="journal article" date="2019" name="Int. J. Syst. Evol. Microbiol.">
        <title>The Global Catalogue of Microorganisms (GCM) 10K type strain sequencing project: providing services to taxonomists for standard genome sequencing and annotation.</title>
        <authorList>
            <consortium name="The Broad Institute Genomics Platform"/>
            <consortium name="The Broad Institute Genome Sequencing Center for Infectious Disease"/>
            <person name="Wu L."/>
            <person name="Ma J."/>
        </authorList>
    </citation>
    <scope>NUCLEOTIDE SEQUENCE [LARGE SCALE GENOMIC DNA]</scope>
    <source>
        <strain evidence="1 2">JCM 14323</strain>
    </source>
</reference>
<gene>
    <name evidence="1" type="ORF">GCM10009750_24800</name>
</gene>
<dbReference type="EMBL" id="BAAANK010000006">
    <property type="protein sequence ID" value="GAA1838292.1"/>
    <property type="molecule type" value="Genomic_DNA"/>
</dbReference>
<dbReference type="InterPro" id="IPR012334">
    <property type="entry name" value="Pectin_lyas_fold"/>
</dbReference>
<name>A0ABN2MU55_9MICO</name>
<evidence type="ECO:0008006" key="3">
    <source>
        <dbReference type="Google" id="ProtNLM"/>
    </source>
</evidence>
<dbReference type="InterPro" id="IPR011050">
    <property type="entry name" value="Pectin_lyase_fold/virulence"/>
</dbReference>
<evidence type="ECO:0000313" key="2">
    <source>
        <dbReference type="Proteomes" id="UP001501746"/>
    </source>
</evidence>
<dbReference type="Gene3D" id="2.160.20.10">
    <property type="entry name" value="Single-stranded right-handed beta-helix, Pectin lyase-like"/>
    <property type="match status" value="1"/>
</dbReference>
<proteinExistence type="predicted"/>
<sequence>MNAADAGLVGDGTTNDSPAIQAAYDAGGTGLALEAGRTYLLNSPIFLDRSDPYALFTLQMNGATFALGPGLPRTDAFWRDKTTKWAFYPNTRRQAWSPAAGAVAVTQANRATGTSVGAIVSLVLSDGAVSGGGANVGLIFCNRTAVRLENVVQYGVRAMLSWTDYCDGNILIGCYNRSGGPEGSVLVEQISNGDGLLMLGCKADSPVGLARLKYCRGAEFTAIVSGRIELDACSGIHLRAVHEEGQNAKGPMLVIRNSHVHVDTSIFYTPRTTDAAVHPSISIDDSSGESHSELTLEHCMEMRYPNSGDQTFGSFIGITGAMPNTRVTAHDLSVQHVTAGTAGVWTATAGPRISGDGDLGTALAASNAAVASGSFSIERRGGAWRVIGLDGDRGHASAAPPVPAVEALSGATEVTGASIAAGTRPSYRVATRNVTGNRSAASARASAVVSTRGSVRLSVTADAAPCELLIWRFATTTSTSPQAFVSVPCGRPEISLLDTGARISGYAWQTSGIPSVS</sequence>
<evidence type="ECO:0000313" key="1">
    <source>
        <dbReference type="EMBL" id="GAA1838292.1"/>
    </source>
</evidence>
<dbReference type="SUPFAM" id="SSF51126">
    <property type="entry name" value="Pectin lyase-like"/>
    <property type="match status" value="1"/>
</dbReference>
<dbReference type="Proteomes" id="UP001501746">
    <property type="component" value="Unassembled WGS sequence"/>
</dbReference>
<keyword evidence="2" id="KW-1185">Reference proteome</keyword>
<protein>
    <recommendedName>
        <fullName evidence="3">Pectate lyase superfamily protein domain-containing protein</fullName>
    </recommendedName>
</protein>
<comment type="caution">
    <text evidence="1">The sequence shown here is derived from an EMBL/GenBank/DDBJ whole genome shotgun (WGS) entry which is preliminary data.</text>
</comment>